<dbReference type="Proteomes" id="UP000305067">
    <property type="component" value="Unassembled WGS sequence"/>
</dbReference>
<feature type="compositionally biased region" description="Polar residues" evidence="2">
    <location>
        <begin position="479"/>
        <end position="488"/>
    </location>
</feature>
<evidence type="ECO:0000313" key="4">
    <source>
        <dbReference type="Proteomes" id="UP000305067"/>
    </source>
</evidence>
<feature type="compositionally biased region" description="Basic and acidic residues" evidence="2">
    <location>
        <begin position="645"/>
        <end position="659"/>
    </location>
</feature>
<feature type="compositionally biased region" description="Basic residues" evidence="2">
    <location>
        <begin position="516"/>
        <end position="528"/>
    </location>
</feature>
<feature type="compositionally biased region" description="Basic and acidic residues" evidence="2">
    <location>
        <begin position="258"/>
        <end position="275"/>
    </location>
</feature>
<keyword evidence="1" id="KW-0175">Coiled coil</keyword>
<feature type="compositionally biased region" description="Acidic residues" evidence="2">
    <location>
        <begin position="918"/>
        <end position="930"/>
    </location>
</feature>
<feature type="compositionally biased region" description="Polar residues" evidence="2">
    <location>
        <begin position="115"/>
        <end position="160"/>
    </location>
</feature>
<sequence>MTTNTEGKYRKLKLAVLLEYFGNRLGNSREHQSKYIALVRQDLQQLGIPHPKGNKVLFPTLNSVQFYWLSQEGSTLHRKLLEKIRQNGPTREMLTSLSLSEVTLHELFDDRQDSQPDLSNFTSNSGAFSAGTHQPNHQHQGNSRSSNSYHPQTNATNGPWQAQPGKMKLEQQSPPASLFNQAPAPFPPRPSSSISTYQRRSPPPHNWPPSNPDHRPDHLMSPSEQHPPAYHPLHLSDRDRDSPWSADAFPPHHPTHAPPDRRYSHGHPPPHESYDASHPYPNSEYRPTGYSEFQLAPALQSRLTDPHPDPRPGSVSSNHSHGRNVWPLEPDRAPPPHTSPAYGSYLPEVVPDFTHSSSRAHTPPYPHAYGPAHGLPPPSFYAPALISQPGDGVYERPVDSSCARGQFRAVIDWPHRPLGPTGPGDSAPRGPRGGESSGPPVGPRGGENGPPLGSRANSAHNTYGPDRSRKRSFPEDNHTNPSLPFSSNERYREVDQNAGASGWGAQSRAGPVSGHKPTRRGQGRKRQRVEKDAASSQPQQQPNGAGPKLNGPPASMAHPLPPNPLESVKSIPPSVPMRTWGSGEAKLGFGKDSGVHAETDGSGAILHAPSLQDAGPSTIASASRSQMHVLPFKQDPQAALLPRDQSPKPERESSYDHDSPSVPMFGVGAYTPAPDSGPAYQASAPEAELGKKLSSSTEPDLLPENTLDSRSDSLPSAVNARLAVVTSAATPGHAPKRDASATHASLPDRPQSSVDVLAPLEQKIKSEEPPSPVIALTATSIEGLDVDSTSSRPILDTPGNDSGSLASSRAVSAAPAPAPAAAAAIDFMILESPPTFKLSPASWPPASAPQSECERNSPSSPAPLTTPLTDAHTPRRAPAQPPESPSTTTDDRTLAAAAKDSAEVQIPPPENEAATIEVEVDTDMEQEPEAEAQTQGPPRLRMHRSMAATPAASSSSLSSQSAGWPAGSPSRAPGISNGVVDTGIDPSVVASLRAELAAALAKSDEADKDLVSIKEELAAERKRREASEKMAVDARKRVGEVNGYLQDERKKCKEVEWRLEEEQKKRVELEGRVEDSQKRSVDAENARTVAEARALEAVSIKAEAESRKDEAERSQARAEKLLADVRRECTAPFMVPGLYDAYVTLWGLRETQQGKSEGGGEVM</sequence>
<organism evidence="3 4">
    <name type="scientific">Pterulicium gracile</name>
    <dbReference type="NCBI Taxonomy" id="1884261"/>
    <lineage>
        <taxon>Eukaryota</taxon>
        <taxon>Fungi</taxon>
        <taxon>Dikarya</taxon>
        <taxon>Basidiomycota</taxon>
        <taxon>Agaricomycotina</taxon>
        <taxon>Agaricomycetes</taxon>
        <taxon>Agaricomycetidae</taxon>
        <taxon>Agaricales</taxon>
        <taxon>Pleurotineae</taxon>
        <taxon>Pterulaceae</taxon>
        <taxon>Pterulicium</taxon>
    </lineage>
</organism>
<dbReference type="EMBL" id="ML178820">
    <property type="protein sequence ID" value="TFL03530.1"/>
    <property type="molecule type" value="Genomic_DNA"/>
</dbReference>
<feature type="compositionally biased region" description="Polar residues" evidence="2">
    <location>
        <begin position="170"/>
        <end position="180"/>
    </location>
</feature>
<feature type="compositionally biased region" description="Low complexity" evidence="2">
    <location>
        <begin position="848"/>
        <end position="871"/>
    </location>
</feature>
<dbReference type="STRING" id="1884261.A0A5C3QRR7"/>
<feature type="region of interest" description="Disordered" evidence="2">
    <location>
        <begin position="112"/>
        <end position="714"/>
    </location>
</feature>
<feature type="compositionally biased region" description="Polar residues" evidence="2">
    <location>
        <begin position="534"/>
        <end position="543"/>
    </location>
</feature>
<feature type="coiled-coil region" evidence="1">
    <location>
        <begin position="989"/>
        <end position="1128"/>
    </location>
</feature>
<feature type="region of interest" description="Disordered" evidence="2">
    <location>
        <begin position="727"/>
        <end position="820"/>
    </location>
</feature>
<protein>
    <submittedName>
        <fullName evidence="3">Uncharacterized protein</fullName>
    </submittedName>
</protein>
<feature type="compositionally biased region" description="Pro residues" evidence="2">
    <location>
        <begin position="201"/>
        <end position="211"/>
    </location>
</feature>
<feature type="region of interest" description="Disordered" evidence="2">
    <location>
        <begin position="834"/>
        <end position="978"/>
    </location>
</feature>
<feature type="compositionally biased region" description="Low complexity" evidence="2">
    <location>
        <begin position="806"/>
        <end position="820"/>
    </location>
</feature>
<evidence type="ECO:0000313" key="3">
    <source>
        <dbReference type="EMBL" id="TFL03530.1"/>
    </source>
</evidence>
<accession>A0A5C3QRR7</accession>
<keyword evidence="4" id="KW-1185">Reference proteome</keyword>
<gene>
    <name evidence="3" type="ORF">BDV98DRAFT_602949</name>
</gene>
<dbReference type="OrthoDB" id="3070390at2759"/>
<evidence type="ECO:0000256" key="1">
    <source>
        <dbReference type="SAM" id="Coils"/>
    </source>
</evidence>
<feature type="compositionally biased region" description="Low complexity" evidence="2">
    <location>
        <begin position="945"/>
        <end position="962"/>
    </location>
</feature>
<evidence type="ECO:0000256" key="2">
    <source>
        <dbReference type="SAM" id="MobiDB-lite"/>
    </source>
</evidence>
<name>A0A5C3QRR7_9AGAR</name>
<dbReference type="AlphaFoldDB" id="A0A5C3QRR7"/>
<proteinExistence type="predicted"/>
<reference evidence="3 4" key="1">
    <citation type="journal article" date="2019" name="Nat. Ecol. Evol.">
        <title>Megaphylogeny resolves global patterns of mushroom evolution.</title>
        <authorList>
            <person name="Varga T."/>
            <person name="Krizsan K."/>
            <person name="Foldi C."/>
            <person name="Dima B."/>
            <person name="Sanchez-Garcia M."/>
            <person name="Sanchez-Ramirez S."/>
            <person name="Szollosi G.J."/>
            <person name="Szarkandi J.G."/>
            <person name="Papp V."/>
            <person name="Albert L."/>
            <person name="Andreopoulos W."/>
            <person name="Angelini C."/>
            <person name="Antonin V."/>
            <person name="Barry K.W."/>
            <person name="Bougher N.L."/>
            <person name="Buchanan P."/>
            <person name="Buyck B."/>
            <person name="Bense V."/>
            <person name="Catcheside P."/>
            <person name="Chovatia M."/>
            <person name="Cooper J."/>
            <person name="Damon W."/>
            <person name="Desjardin D."/>
            <person name="Finy P."/>
            <person name="Geml J."/>
            <person name="Haridas S."/>
            <person name="Hughes K."/>
            <person name="Justo A."/>
            <person name="Karasinski D."/>
            <person name="Kautmanova I."/>
            <person name="Kiss B."/>
            <person name="Kocsube S."/>
            <person name="Kotiranta H."/>
            <person name="LaButti K.M."/>
            <person name="Lechner B.E."/>
            <person name="Liimatainen K."/>
            <person name="Lipzen A."/>
            <person name="Lukacs Z."/>
            <person name="Mihaltcheva S."/>
            <person name="Morgado L.N."/>
            <person name="Niskanen T."/>
            <person name="Noordeloos M.E."/>
            <person name="Ohm R.A."/>
            <person name="Ortiz-Santana B."/>
            <person name="Ovrebo C."/>
            <person name="Racz N."/>
            <person name="Riley R."/>
            <person name="Savchenko A."/>
            <person name="Shiryaev A."/>
            <person name="Soop K."/>
            <person name="Spirin V."/>
            <person name="Szebenyi C."/>
            <person name="Tomsovsky M."/>
            <person name="Tulloss R.E."/>
            <person name="Uehling J."/>
            <person name="Grigoriev I.V."/>
            <person name="Vagvolgyi C."/>
            <person name="Papp T."/>
            <person name="Martin F.M."/>
            <person name="Miettinen O."/>
            <person name="Hibbett D.S."/>
            <person name="Nagy L.G."/>
        </authorList>
    </citation>
    <scope>NUCLEOTIDE SEQUENCE [LARGE SCALE GENOMIC DNA]</scope>
    <source>
        <strain evidence="3 4">CBS 309.79</strain>
    </source>
</reference>